<comment type="subcellular location">
    <subcellularLocation>
        <location evidence="6">Endomembrane system</location>
        <topology evidence="6">Peripheral membrane protein</topology>
        <orientation evidence="6">Cytoplasmic side</orientation>
    </subcellularLocation>
</comment>
<dbReference type="Gene3D" id="2.60.40.1150">
    <property type="match status" value="1"/>
</dbReference>
<dbReference type="InterPro" id="IPR000225">
    <property type="entry name" value="Armadillo"/>
</dbReference>
<name>A0A0A0A3F1_CHAVO</name>
<sequence>MTDSKYFTTTKKGEIFELKAELNSDKKEKKKEAVKKVIASMTVGKDVSALFPDVVNCMQTDNLELKKLVYLYLMNYAKSQPDMAIMAVNTFVKDCEDPNPLIRALAVRTMGCIRVDKITEYLCEPLRKCLKDEDPYVRKTAAVCVAKLHDINAQLVEDQGFLDTLKDLISDSNPMVVANAVAALSEIAESHPSSNLLDLNPQSINKLLTALNECTEWGQIFILDCLANYMPKDDREAQSICERVTPRLSHANSAVVLSAVKVLMKFMEMLSKDLDYYGTLLKKLAPPLVTLLSAEPELQYVALRNINLIVQKRPEILKHEMKVFFVKYNDPIYVKLEKLDIMIRLASQANIAQVLAELKEYATEVDVDFVRKAVRAIGRCAIKVEQSAERCVSTLLDLIQTKVNYVVQEAIVVIKDIFRKYPNKYESVIATLCENLDSLDEPEARAAMIWIVGEYAERIDNADELLESFLEGFHDESTQVQLQLLTAIVKLFLKKPTETQELVQQVLSLATQVADTPGLRARGYIYWRLLSTDPVAAKEVVLAEKPLISEETDLIEPTLLDELICYIGTLASVYHKPPSAFVEGSRGVVHKSLPPRTGSSESAESPDAAPSGVQATEQPAVIPTQGDLLGDLLTLDLGPPVSGPPIATSSVQMGAVDLLGGGLDSLVCLEDSAAASHSPGDGDCAHCVSVAVKCFWSTNLPGWRAPKGSFWEKLQGFLVSLTQVWLPAMKAKGLEISGTFSRQVGSISMDLVLTNKALQVMSDFAIQFNRNSFGLAPAAPLQVHAPLAPNQSVEISLPLNTVGSVMKMDPLNNLQVAVKNNIDVFYFSTLYPLHILFVEDGKMERQMFLATWKDIPNENEAQFQIKDCSLNADAVSSKLQGSNIFTIAKRNVEGQDMLYQSLKLTNGIWVLAELRIQPSNPSFTV</sequence>
<dbReference type="SMART" id="SM00185">
    <property type="entry name" value="ARM"/>
    <property type="match status" value="2"/>
</dbReference>
<keyword evidence="5" id="KW-0472">Membrane</keyword>
<comment type="similarity">
    <text evidence="1">Belongs to the adaptor complexes large subunit family.</text>
</comment>
<dbReference type="GO" id="GO:0031410">
    <property type="term" value="C:cytoplasmic vesicle"/>
    <property type="evidence" value="ECO:0007669"/>
    <property type="project" value="UniProtKB-ARBA"/>
</dbReference>
<feature type="domain" description="Clathrin adaptor alpha/beta/gamma-adaptin appendage Ig-like subdomain" evidence="8">
    <location>
        <begin position="718"/>
        <end position="828"/>
    </location>
</feature>
<evidence type="ECO:0000259" key="8">
    <source>
        <dbReference type="SMART" id="SM00809"/>
    </source>
</evidence>
<keyword evidence="4" id="KW-0007">Acetylation</keyword>
<dbReference type="AlphaFoldDB" id="A0A0A0A3F1"/>
<dbReference type="InterPro" id="IPR008152">
    <property type="entry name" value="Clathrin_a/b/g-adaptin_app_Ig"/>
</dbReference>
<dbReference type="Pfam" id="PF09066">
    <property type="entry name" value="B2-adapt-app_C"/>
    <property type="match status" value="1"/>
</dbReference>
<dbReference type="GO" id="GO:0006886">
    <property type="term" value="P:intracellular protein transport"/>
    <property type="evidence" value="ECO:0007669"/>
    <property type="project" value="InterPro"/>
</dbReference>
<dbReference type="GO" id="GO:0012505">
    <property type="term" value="C:endomembrane system"/>
    <property type="evidence" value="ECO:0007669"/>
    <property type="project" value="UniProtKB-SubCell"/>
</dbReference>
<keyword evidence="3" id="KW-0653">Protein transport</keyword>
<dbReference type="SUPFAM" id="SSF55711">
    <property type="entry name" value="Subdomain of clathrin and coatomer appendage domain"/>
    <property type="match status" value="1"/>
</dbReference>
<dbReference type="GO" id="GO:0030131">
    <property type="term" value="C:clathrin adaptor complex"/>
    <property type="evidence" value="ECO:0007669"/>
    <property type="project" value="InterPro"/>
</dbReference>
<dbReference type="InterPro" id="IPR013037">
    <property type="entry name" value="Clathrin_b-adaptin_app_Ig-like"/>
</dbReference>
<protein>
    <submittedName>
        <fullName evidence="10">AP-1 complex subunit beta-1</fullName>
    </submittedName>
</protein>
<dbReference type="InterPro" id="IPR016342">
    <property type="entry name" value="AP_complex_bsu_1_2_4"/>
</dbReference>
<dbReference type="InterPro" id="IPR015151">
    <property type="entry name" value="B-adaptin_app_sub_C"/>
</dbReference>
<evidence type="ECO:0000256" key="1">
    <source>
        <dbReference type="ARBA" id="ARBA00006613"/>
    </source>
</evidence>
<evidence type="ECO:0000256" key="5">
    <source>
        <dbReference type="ARBA" id="ARBA00023136"/>
    </source>
</evidence>
<dbReference type="SMART" id="SM00809">
    <property type="entry name" value="Alpha_adaptinC2"/>
    <property type="match status" value="1"/>
</dbReference>
<dbReference type="InterPro" id="IPR013041">
    <property type="entry name" value="Clathrin_app_Ig-like_sf"/>
</dbReference>
<dbReference type="PIRSF" id="PIRSF002291">
    <property type="entry name" value="AP_complex_beta"/>
    <property type="match status" value="1"/>
</dbReference>
<dbReference type="SUPFAM" id="SSF49348">
    <property type="entry name" value="Clathrin adaptor appendage domain"/>
    <property type="match status" value="1"/>
</dbReference>
<dbReference type="Gene3D" id="1.25.10.10">
    <property type="entry name" value="Leucine-rich Repeat Variant"/>
    <property type="match status" value="1"/>
</dbReference>
<evidence type="ECO:0000256" key="6">
    <source>
        <dbReference type="ARBA" id="ARBA00029433"/>
    </source>
</evidence>
<gene>
    <name evidence="10" type="ORF">N301_04834</name>
</gene>
<evidence type="ECO:0000256" key="3">
    <source>
        <dbReference type="ARBA" id="ARBA00022927"/>
    </source>
</evidence>
<dbReference type="Proteomes" id="UP000053858">
    <property type="component" value="Unassembled WGS sequence"/>
</dbReference>
<dbReference type="GO" id="GO:0016192">
    <property type="term" value="P:vesicle-mediated transport"/>
    <property type="evidence" value="ECO:0007669"/>
    <property type="project" value="InterPro"/>
</dbReference>
<dbReference type="InterPro" id="IPR016024">
    <property type="entry name" value="ARM-type_fold"/>
</dbReference>
<evidence type="ECO:0000256" key="2">
    <source>
        <dbReference type="ARBA" id="ARBA00022448"/>
    </source>
</evidence>
<dbReference type="InterPro" id="IPR026739">
    <property type="entry name" value="AP_beta"/>
</dbReference>
<dbReference type="Pfam" id="PF01602">
    <property type="entry name" value="Adaptin_N"/>
    <property type="match status" value="1"/>
</dbReference>
<feature type="non-terminal residue" evidence="10">
    <location>
        <position position="925"/>
    </location>
</feature>
<feature type="region of interest" description="Disordered" evidence="7">
    <location>
        <begin position="586"/>
        <end position="619"/>
    </location>
</feature>
<dbReference type="SUPFAM" id="SSF48371">
    <property type="entry name" value="ARM repeat"/>
    <property type="match status" value="1"/>
</dbReference>
<dbReference type="InterPro" id="IPR009028">
    <property type="entry name" value="Coatomer/calthrin_app_sub_C"/>
</dbReference>
<dbReference type="PANTHER" id="PTHR11134">
    <property type="entry name" value="ADAPTOR COMPLEX SUBUNIT BETA FAMILY MEMBER"/>
    <property type="match status" value="1"/>
</dbReference>
<dbReference type="Pfam" id="PF02883">
    <property type="entry name" value="Alpha_adaptinC2"/>
    <property type="match status" value="1"/>
</dbReference>
<keyword evidence="2" id="KW-0813">Transport</keyword>
<organism evidence="10 11">
    <name type="scientific">Charadrius vociferus</name>
    <name type="common">Killdeer</name>
    <name type="synonym">Aegialitis vocifera</name>
    <dbReference type="NCBI Taxonomy" id="50402"/>
    <lineage>
        <taxon>Eukaryota</taxon>
        <taxon>Metazoa</taxon>
        <taxon>Chordata</taxon>
        <taxon>Craniata</taxon>
        <taxon>Vertebrata</taxon>
        <taxon>Euteleostomi</taxon>
        <taxon>Archelosauria</taxon>
        <taxon>Archosauria</taxon>
        <taxon>Dinosauria</taxon>
        <taxon>Saurischia</taxon>
        <taxon>Theropoda</taxon>
        <taxon>Coelurosauria</taxon>
        <taxon>Aves</taxon>
        <taxon>Neognathae</taxon>
        <taxon>Neoaves</taxon>
        <taxon>Charadriiformes</taxon>
        <taxon>Charadriidae</taxon>
        <taxon>Charadrius</taxon>
    </lineage>
</organism>
<evidence type="ECO:0000313" key="10">
    <source>
        <dbReference type="EMBL" id="KGL88601.1"/>
    </source>
</evidence>
<dbReference type="InterPro" id="IPR002553">
    <property type="entry name" value="Clathrin/coatomer_adapt-like_N"/>
</dbReference>
<dbReference type="GO" id="GO:0030276">
    <property type="term" value="F:clathrin binding"/>
    <property type="evidence" value="ECO:0007669"/>
    <property type="project" value="InterPro"/>
</dbReference>
<dbReference type="FunFam" id="1.25.10.10:FF:000002">
    <property type="entry name" value="AP complex subunit beta"/>
    <property type="match status" value="1"/>
</dbReference>
<dbReference type="EMBL" id="KL870499">
    <property type="protein sequence ID" value="KGL88601.1"/>
    <property type="molecule type" value="Genomic_DNA"/>
</dbReference>
<reference evidence="11" key="1">
    <citation type="journal article" date="2014" name="Science">
        <title>Comparative genomics reveals insights into avian genome evolution and adaptation.</title>
        <authorList>
            <consortium name="Avian Genome Consortium"/>
            <person name="Zhang G."/>
            <person name="Li C."/>
            <person name="Li Q."/>
            <person name="Li B."/>
            <person name="Larkin D.M."/>
            <person name="Lee C."/>
            <person name="Storz J.F."/>
            <person name="Antunes A."/>
            <person name="Greenwold M.J."/>
            <person name="Meredith R.W."/>
            <person name="Odeen A."/>
            <person name="Cui J."/>
            <person name="Zhou Q."/>
            <person name="Xu L."/>
            <person name="Pan H."/>
            <person name="Wang Z."/>
            <person name="Jin L."/>
            <person name="Zhang P."/>
            <person name="Hu H."/>
            <person name="Yang W."/>
            <person name="Hu J."/>
            <person name="Xiao J."/>
            <person name="Yang Z."/>
            <person name="Liu Y."/>
            <person name="Xie Q."/>
            <person name="Yu H."/>
            <person name="Lian J."/>
            <person name="Wen P."/>
            <person name="Zhang F."/>
            <person name="Li H."/>
            <person name="Zeng Y."/>
            <person name="Xiong Z."/>
            <person name="Liu S."/>
            <person name="Zhou L."/>
            <person name="Huang Z."/>
            <person name="An N."/>
            <person name="Wang J."/>
            <person name="Zheng Q."/>
            <person name="Xiong Y."/>
            <person name="Wang G."/>
            <person name="Wang B."/>
            <person name="Wang J."/>
            <person name="Fan Y."/>
            <person name="da Fonseca R.R."/>
            <person name="Alfaro-Nunez A."/>
            <person name="Schubert M."/>
            <person name="Orlando L."/>
            <person name="Mourier T."/>
            <person name="Howard J.T."/>
            <person name="Ganapathy G."/>
            <person name="Pfenning A."/>
            <person name="Whitney O."/>
            <person name="Rivas M.V."/>
            <person name="Hara E."/>
            <person name="Smith J."/>
            <person name="Farre M."/>
            <person name="Narayan J."/>
            <person name="Slavov G."/>
            <person name="Romanov M.N."/>
            <person name="Borges R."/>
            <person name="Machado J.P."/>
            <person name="Khan I."/>
            <person name="Springer M.S."/>
            <person name="Gatesy J."/>
            <person name="Hoffmann F.G."/>
            <person name="Opazo J.C."/>
            <person name="Hastad O."/>
            <person name="Sawyer R.H."/>
            <person name="Kim H."/>
            <person name="Kim K.W."/>
            <person name="Kim H.J."/>
            <person name="Cho S."/>
            <person name="Li N."/>
            <person name="Huang Y."/>
            <person name="Bruford M.W."/>
            <person name="Zhan X."/>
            <person name="Dixon A."/>
            <person name="Bertelsen M.F."/>
            <person name="Derryberry E."/>
            <person name="Warren W."/>
            <person name="Wilson R.K."/>
            <person name="Li S."/>
            <person name="Ray D.A."/>
            <person name="Green R.E."/>
            <person name="O'Brien S.J."/>
            <person name="Griffin D."/>
            <person name="Johnson W.E."/>
            <person name="Haussler D."/>
            <person name="Ryder O.A."/>
            <person name="Willerslev E."/>
            <person name="Graves G.R."/>
            <person name="Alstrom P."/>
            <person name="Fjeldsa J."/>
            <person name="Mindell D.P."/>
            <person name="Edwards S.V."/>
            <person name="Braun E.L."/>
            <person name="Rahbek C."/>
            <person name="Burt D.W."/>
            <person name="Houde P."/>
            <person name="Zhang Y."/>
            <person name="Yang H."/>
            <person name="Wang J."/>
            <person name="Jarvis E.D."/>
            <person name="Gilbert M.T."/>
            <person name="Wang J."/>
        </authorList>
    </citation>
    <scope>NUCLEOTIDE SEQUENCE [LARGE SCALE GENOMIC DNA]</scope>
</reference>
<dbReference type="InterPro" id="IPR011989">
    <property type="entry name" value="ARM-like"/>
</dbReference>
<feature type="domain" description="Beta-adaptin appendage C-terminal subdomain" evidence="9">
    <location>
        <begin position="837"/>
        <end position="924"/>
    </location>
</feature>
<dbReference type="InterPro" id="IPR012295">
    <property type="entry name" value="TBP_dom_sf"/>
</dbReference>
<evidence type="ECO:0000259" key="9">
    <source>
        <dbReference type="SMART" id="SM01020"/>
    </source>
</evidence>
<evidence type="ECO:0000256" key="7">
    <source>
        <dbReference type="SAM" id="MobiDB-lite"/>
    </source>
</evidence>
<dbReference type="STRING" id="50402.A0A0A0A3F1"/>
<accession>A0A0A0A3F1</accession>
<feature type="compositionally biased region" description="Low complexity" evidence="7">
    <location>
        <begin position="599"/>
        <end position="611"/>
    </location>
</feature>
<keyword evidence="11" id="KW-1185">Reference proteome</keyword>
<dbReference type="FunFam" id="2.60.40.1150:FF:000001">
    <property type="entry name" value="AP complex subunit beta"/>
    <property type="match status" value="1"/>
</dbReference>
<evidence type="ECO:0000256" key="4">
    <source>
        <dbReference type="ARBA" id="ARBA00022990"/>
    </source>
</evidence>
<dbReference type="Gene3D" id="3.30.310.10">
    <property type="entry name" value="TATA-Binding Protein"/>
    <property type="match status" value="1"/>
</dbReference>
<dbReference type="FunFam" id="3.30.310.10:FF:000003">
    <property type="entry name" value="AP complex subunit beta"/>
    <property type="match status" value="1"/>
</dbReference>
<proteinExistence type="inferred from homology"/>
<evidence type="ECO:0000313" key="11">
    <source>
        <dbReference type="Proteomes" id="UP000053858"/>
    </source>
</evidence>
<dbReference type="SMART" id="SM01020">
    <property type="entry name" value="B2-adapt-app_C"/>
    <property type="match status" value="1"/>
</dbReference>